<dbReference type="Proteomes" id="UP000030151">
    <property type="component" value="Unassembled WGS sequence"/>
</dbReference>
<dbReference type="Pfam" id="PF04889">
    <property type="entry name" value="Cwf_Cwc_15"/>
    <property type="match status" value="1"/>
</dbReference>
<comment type="caution">
    <text evidence="7">The sequence shown here is derived from an EMBL/GenBank/DDBJ whole genome shotgun (WGS) entry which is preliminary data.</text>
</comment>
<dbReference type="GO" id="GO:0005681">
    <property type="term" value="C:spliceosomal complex"/>
    <property type="evidence" value="ECO:0007669"/>
    <property type="project" value="InterPro"/>
</dbReference>
<evidence type="ECO:0000313" key="7">
    <source>
        <dbReference type="EMBL" id="EXV03388.1"/>
    </source>
</evidence>
<feature type="compositionally biased region" description="Basic and acidic residues" evidence="5">
    <location>
        <begin position="626"/>
        <end position="648"/>
    </location>
</feature>
<feature type="transmembrane region" description="Helical" evidence="6">
    <location>
        <begin position="384"/>
        <end position="413"/>
    </location>
</feature>
<gene>
    <name evidence="7" type="ORF">X797_003188</name>
</gene>
<evidence type="ECO:0000256" key="1">
    <source>
        <dbReference type="ARBA" id="ARBA00004141"/>
    </source>
</evidence>
<feature type="transmembrane region" description="Helical" evidence="6">
    <location>
        <begin position="349"/>
        <end position="372"/>
    </location>
</feature>
<dbReference type="GO" id="GO:0022857">
    <property type="term" value="F:transmembrane transporter activity"/>
    <property type="evidence" value="ECO:0007669"/>
    <property type="project" value="InterPro"/>
</dbReference>
<comment type="subcellular location">
    <subcellularLocation>
        <location evidence="1">Membrane</location>
        <topology evidence="1">Multi-pass membrane protein</topology>
    </subcellularLocation>
</comment>
<evidence type="ECO:0000256" key="5">
    <source>
        <dbReference type="SAM" id="MobiDB-lite"/>
    </source>
</evidence>
<dbReference type="GO" id="GO:0016020">
    <property type="term" value="C:membrane"/>
    <property type="evidence" value="ECO:0007669"/>
    <property type="project" value="UniProtKB-SubCell"/>
</dbReference>
<feature type="transmembrane region" description="Helical" evidence="6">
    <location>
        <begin position="142"/>
        <end position="162"/>
    </location>
</feature>
<dbReference type="PANTHER" id="PTHR23507">
    <property type="entry name" value="ZGC:174356"/>
    <property type="match status" value="1"/>
</dbReference>
<feature type="transmembrane region" description="Helical" evidence="6">
    <location>
        <begin position="102"/>
        <end position="122"/>
    </location>
</feature>
<accession>A0A0A1V1D1</accession>
<evidence type="ECO:0000256" key="2">
    <source>
        <dbReference type="ARBA" id="ARBA00022692"/>
    </source>
</evidence>
<protein>
    <submittedName>
        <fullName evidence="7">MFS transporter</fullName>
    </submittedName>
</protein>
<feature type="transmembrane region" description="Helical" evidence="6">
    <location>
        <begin position="236"/>
        <end position="256"/>
    </location>
</feature>
<evidence type="ECO:0000256" key="6">
    <source>
        <dbReference type="SAM" id="Phobius"/>
    </source>
</evidence>
<feature type="transmembrane region" description="Helical" evidence="6">
    <location>
        <begin position="40"/>
        <end position="58"/>
    </location>
</feature>
<dbReference type="PANTHER" id="PTHR23507:SF1">
    <property type="entry name" value="FI18259P1-RELATED"/>
    <property type="match status" value="1"/>
</dbReference>
<dbReference type="GO" id="GO:0000398">
    <property type="term" value="P:mRNA splicing, via spliceosome"/>
    <property type="evidence" value="ECO:0007669"/>
    <property type="project" value="InterPro"/>
</dbReference>
<feature type="transmembrane region" description="Helical" evidence="6">
    <location>
        <begin position="168"/>
        <end position="195"/>
    </location>
</feature>
<dbReference type="InterPro" id="IPR006973">
    <property type="entry name" value="Cwf_Cwc_15"/>
</dbReference>
<dbReference type="Pfam" id="PF07690">
    <property type="entry name" value="MFS_1"/>
    <property type="match status" value="1"/>
</dbReference>
<evidence type="ECO:0000256" key="3">
    <source>
        <dbReference type="ARBA" id="ARBA00022989"/>
    </source>
</evidence>
<dbReference type="Gene3D" id="1.20.1250.20">
    <property type="entry name" value="MFS general substrate transporter like domains"/>
    <property type="match status" value="1"/>
</dbReference>
<feature type="transmembrane region" description="Helical" evidence="6">
    <location>
        <begin position="207"/>
        <end position="230"/>
    </location>
</feature>
<dbReference type="InterPro" id="IPR011701">
    <property type="entry name" value="MFS"/>
</dbReference>
<proteinExistence type="predicted"/>
<feature type="region of interest" description="Disordered" evidence="5">
    <location>
        <begin position="553"/>
        <end position="658"/>
    </location>
</feature>
<organism evidence="7 8">
    <name type="scientific">Metarhizium robertsii</name>
    <dbReference type="NCBI Taxonomy" id="568076"/>
    <lineage>
        <taxon>Eukaryota</taxon>
        <taxon>Fungi</taxon>
        <taxon>Dikarya</taxon>
        <taxon>Ascomycota</taxon>
        <taxon>Pezizomycotina</taxon>
        <taxon>Sordariomycetes</taxon>
        <taxon>Hypocreomycetidae</taxon>
        <taxon>Hypocreales</taxon>
        <taxon>Clavicipitaceae</taxon>
        <taxon>Metarhizium</taxon>
    </lineage>
</organism>
<dbReference type="HOGENOM" id="CLU_013756_0_0_1"/>
<feature type="compositionally biased region" description="Acidic residues" evidence="5">
    <location>
        <begin position="603"/>
        <end position="625"/>
    </location>
</feature>
<name>A0A0A1V1D1_9HYPO</name>
<keyword evidence="3 6" id="KW-1133">Transmembrane helix</keyword>
<dbReference type="EMBL" id="JELW01000003">
    <property type="protein sequence ID" value="EXV03388.1"/>
    <property type="molecule type" value="Genomic_DNA"/>
</dbReference>
<evidence type="ECO:0000313" key="8">
    <source>
        <dbReference type="Proteomes" id="UP000030151"/>
    </source>
</evidence>
<evidence type="ECO:0000256" key="4">
    <source>
        <dbReference type="ARBA" id="ARBA00023136"/>
    </source>
</evidence>
<feature type="transmembrane region" description="Helical" evidence="6">
    <location>
        <begin position="443"/>
        <end position="464"/>
    </location>
</feature>
<dbReference type="OrthoDB" id="3026777at2759"/>
<dbReference type="AlphaFoldDB" id="A0A0A1V1D1"/>
<sequence length="672" mass="72936">MDETTPLLPGEDGGDGGGGGSQQRGPRCASFFQARRPRTIYFLLSLMVFGLSFSGSLGDVPVTRLIEDNLCQRYYAARLDGATRHNKIDESLCKSDEIQSQLAYLNGLLPMIEAVVGLFVALPYGLKSGINGVFRKGRKPVLWLSLAGIFVSGLWIAVVLALGQRISIYIILISPVFAVVGGGSTVLVSAIYSVVADVVCEADRVSAFLTVSLGSLVGNLFGPLTASSLMRTSSPWTPIALSLLILLLAMGVIGFIPETLPALKQEEEWSVSRDDSLYGTVNSYVWEFKDQIKEAIGMIRQPSLSLILFAFLCPSPVGIATSALFIQYVSKRFDWSMAAAGYLLSVRSMVNVFVVLLVIPGLSKLLVSGVVVKGFSAGEKDRILAQASAFSLAAGFLLLAGTTMPIVISGLIIKTLGAGLPSLCRSLAAYHTSAENTSKLQTVIGITETMGLLVAAPGLAWMFSIGMKLGGVWMGLPCPPSPVAAMTTAHRPTFDPARGKEALRGPAYHQRLQPAHTQLKFRKAGQGGDADDEPSRDLAAELLAAEAVHFSKKKGAPVPGDEDDDQENVSVAAEKRPLPPAGDGEEDYEAKRRRILEETRDIDADDSSEEDDEDSDDESEDDEDAELQRELERVRREREEKKKREKEQKRKRKRARETLHWGTRFSISRITR</sequence>
<feature type="region of interest" description="Disordered" evidence="5">
    <location>
        <begin position="1"/>
        <end position="26"/>
    </location>
</feature>
<reference evidence="7 8" key="1">
    <citation type="submission" date="2014-02" db="EMBL/GenBank/DDBJ databases">
        <title>The genome sequence of the entomopathogenic fungus Metarhizium robertsii ARSEF 2575.</title>
        <authorList>
            <person name="Giuliano Garisto Donzelli B."/>
            <person name="Roe B.A."/>
            <person name="Macmil S.L."/>
            <person name="Krasnoff S.B."/>
            <person name="Gibson D.M."/>
        </authorList>
    </citation>
    <scope>NUCLEOTIDE SEQUENCE [LARGE SCALE GENOMIC DNA]</scope>
    <source>
        <strain evidence="7 8">ARSEF 2575</strain>
    </source>
</reference>
<keyword evidence="2 6" id="KW-0812">Transmembrane</keyword>
<dbReference type="eggNOG" id="KOG3228">
    <property type="taxonomic scope" value="Eukaryota"/>
</dbReference>
<dbReference type="SUPFAM" id="SSF103473">
    <property type="entry name" value="MFS general substrate transporter"/>
    <property type="match status" value="1"/>
</dbReference>
<keyword evidence="4 6" id="KW-0472">Membrane</keyword>
<feature type="transmembrane region" description="Helical" evidence="6">
    <location>
        <begin position="306"/>
        <end position="329"/>
    </location>
</feature>
<dbReference type="InterPro" id="IPR036259">
    <property type="entry name" value="MFS_trans_sf"/>
</dbReference>